<dbReference type="Pfam" id="PF02225">
    <property type="entry name" value="PA"/>
    <property type="match status" value="1"/>
</dbReference>
<dbReference type="PANTHER" id="PTHR10795">
    <property type="entry name" value="PROPROTEIN CONVERTASE SUBTILISIN/KEXIN"/>
    <property type="match status" value="1"/>
</dbReference>
<comment type="caution">
    <text evidence="3">Lacks conserved residue(s) required for the propagation of feature annotation.</text>
</comment>
<evidence type="ECO:0000313" key="6">
    <source>
        <dbReference type="EMBL" id="KAH9289410.1"/>
    </source>
</evidence>
<dbReference type="PROSITE" id="PS51892">
    <property type="entry name" value="SUBTILASE"/>
    <property type="match status" value="1"/>
</dbReference>
<dbReference type="Pfam" id="PF00082">
    <property type="entry name" value="Peptidase_S8"/>
    <property type="match status" value="1"/>
</dbReference>
<dbReference type="InterPro" id="IPR036852">
    <property type="entry name" value="Peptidase_S8/S53_dom_sf"/>
</dbReference>
<dbReference type="Gene3D" id="3.50.30.30">
    <property type="match status" value="1"/>
</dbReference>
<feature type="domain" description="Peptidase S8/S53" evidence="4">
    <location>
        <begin position="1"/>
        <end position="370"/>
    </location>
</feature>
<evidence type="ECO:0000256" key="2">
    <source>
        <dbReference type="ARBA" id="ARBA00022729"/>
    </source>
</evidence>
<dbReference type="InterPro" id="IPR003137">
    <property type="entry name" value="PA_domain"/>
</dbReference>
<dbReference type="EMBL" id="JAHRHJ020003813">
    <property type="protein sequence ID" value="KAH9289410.1"/>
    <property type="molecule type" value="Genomic_DNA"/>
</dbReference>
<evidence type="ECO:0000259" key="5">
    <source>
        <dbReference type="Pfam" id="PF02225"/>
    </source>
</evidence>
<dbReference type="GO" id="GO:0006508">
    <property type="term" value="P:proteolysis"/>
    <property type="evidence" value="ECO:0007669"/>
    <property type="project" value="InterPro"/>
</dbReference>
<reference evidence="6 7" key="1">
    <citation type="journal article" date="2021" name="Nat. Plants">
        <title>The Taxus genome provides insights into paclitaxel biosynthesis.</title>
        <authorList>
            <person name="Xiong X."/>
            <person name="Gou J."/>
            <person name="Liao Q."/>
            <person name="Li Y."/>
            <person name="Zhou Q."/>
            <person name="Bi G."/>
            <person name="Li C."/>
            <person name="Du R."/>
            <person name="Wang X."/>
            <person name="Sun T."/>
            <person name="Guo L."/>
            <person name="Liang H."/>
            <person name="Lu P."/>
            <person name="Wu Y."/>
            <person name="Zhang Z."/>
            <person name="Ro D.K."/>
            <person name="Shang Y."/>
            <person name="Huang S."/>
            <person name="Yan J."/>
        </authorList>
    </citation>
    <scope>NUCLEOTIDE SEQUENCE [LARGE SCALE GENOMIC DNA]</scope>
    <source>
        <strain evidence="6">Ta-2019</strain>
    </source>
</reference>
<dbReference type="OMA" id="CMEIDIV"/>
<dbReference type="Gene3D" id="3.40.50.200">
    <property type="entry name" value="Peptidase S8/S53 domain"/>
    <property type="match status" value="1"/>
</dbReference>
<comment type="similarity">
    <text evidence="1 3">Belongs to the peptidase S8 family.</text>
</comment>
<comment type="caution">
    <text evidence="6">The sequence shown here is derived from an EMBL/GenBank/DDBJ whole genome shotgun (WGS) entry which is preliminary data.</text>
</comment>
<gene>
    <name evidence="6" type="ORF">KI387_033527</name>
</gene>
<sequence>HGHGTHTASIVAGSPVPASSFFGFANGTASGIAPQARLAIYKACWGPLGSCMEIDIVPAMEKAISDGVDIISISLVSGSAEFYMDPTAIAAFGATEKGVFVSAAAGNTGPSWSTLSNTAPWITTVGASSVDRDFPASVMLGNQNIYRGLSALAYSVGDAKSQGPFPLVYVSTDISSTRCLPNSLDPILVKGKIVVCDLLPGESSAADKGSVVAEAGGAGMIVANGEFYGAEQQQVQHSPDPYNLPAISVSFTAGEKIKIYINSMLDSATATIDIPGLTVLGNLTAAPVLAPIVAAFSSRGANIAYPHILKPDMIAPGVNILAAYAGGLDYSLSSETSMACPHVSGIAALVKAIHPNWSPAAIKSALMTSSYI</sequence>
<keyword evidence="7" id="KW-1185">Reference proteome</keyword>
<dbReference type="AlphaFoldDB" id="A0AA38BSD0"/>
<keyword evidence="2" id="KW-0732">Signal</keyword>
<dbReference type="SUPFAM" id="SSF52743">
    <property type="entry name" value="Subtilisin-like"/>
    <property type="match status" value="1"/>
</dbReference>
<evidence type="ECO:0000259" key="4">
    <source>
        <dbReference type="Pfam" id="PF00082"/>
    </source>
</evidence>
<accession>A0AA38BSD0</accession>
<proteinExistence type="inferred from homology"/>
<name>A0AA38BSD0_TAXCH</name>
<evidence type="ECO:0000256" key="1">
    <source>
        <dbReference type="ARBA" id="ARBA00011073"/>
    </source>
</evidence>
<evidence type="ECO:0000256" key="3">
    <source>
        <dbReference type="PROSITE-ProRule" id="PRU01240"/>
    </source>
</evidence>
<feature type="domain" description="PA" evidence="5">
    <location>
        <begin position="166"/>
        <end position="257"/>
    </location>
</feature>
<evidence type="ECO:0000313" key="7">
    <source>
        <dbReference type="Proteomes" id="UP000824469"/>
    </source>
</evidence>
<feature type="non-terminal residue" evidence="6">
    <location>
        <position position="1"/>
    </location>
</feature>
<dbReference type="InterPro" id="IPR000209">
    <property type="entry name" value="Peptidase_S8/S53_dom"/>
</dbReference>
<organism evidence="6 7">
    <name type="scientific">Taxus chinensis</name>
    <name type="common">Chinese yew</name>
    <name type="synonym">Taxus wallichiana var. chinensis</name>
    <dbReference type="NCBI Taxonomy" id="29808"/>
    <lineage>
        <taxon>Eukaryota</taxon>
        <taxon>Viridiplantae</taxon>
        <taxon>Streptophyta</taxon>
        <taxon>Embryophyta</taxon>
        <taxon>Tracheophyta</taxon>
        <taxon>Spermatophyta</taxon>
        <taxon>Pinopsida</taxon>
        <taxon>Pinidae</taxon>
        <taxon>Conifers II</taxon>
        <taxon>Cupressales</taxon>
        <taxon>Taxaceae</taxon>
        <taxon>Taxus</taxon>
    </lineage>
</organism>
<dbReference type="Proteomes" id="UP000824469">
    <property type="component" value="Unassembled WGS sequence"/>
</dbReference>
<protein>
    <submittedName>
        <fullName evidence="6">Uncharacterized protein</fullName>
    </submittedName>
</protein>
<dbReference type="CDD" id="cd02120">
    <property type="entry name" value="PA_subtilisin_like"/>
    <property type="match status" value="1"/>
</dbReference>
<dbReference type="GO" id="GO:0004252">
    <property type="term" value="F:serine-type endopeptidase activity"/>
    <property type="evidence" value="ECO:0007669"/>
    <property type="project" value="InterPro"/>
</dbReference>
<dbReference type="InterPro" id="IPR045051">
    <property type="entry name" value="SBT"/>
</dbReference>